<dbReference type="GO" id="GO:0004435">
    <property type="term" value="F:phosphatidylinositol-4,5-bisphosphate phospholipase C activity"/>
    <property type="evidence" value="ECO:0007669"/>
    <property type="project" value="UniProtKB-EC"/>
</dbReference>
<dbReference type="SUPFAM" id="SSF51695">
    <property type="entry name" value="PLC-like phosphodiesterases"/>
    <property type="match status" value="1"/>
</dbReference>
<feature type="region of interest" description="Disordered" evidence="4">
    <location>
        <begin position="1515"/>
        <end position="1557"/>
    </location>
</feature>
<feature type="compositionally biased region" description="Basic residues" evidence="4">
    <location>
        <begin position="893"/>
        <end position="905"/>
    </location>
</feature>
<reference evidence="8" key="1">
    <citation type="submission" date="2022-01" db="EMBL/GenBank/DDBJ databases">
        <authorList>
            <person name="Braso-Vives M."/>
        </authorList>
    </citation>
    <scope>NUCLEOTIDE SEQUENCE</scope>
</reference>
<comment type="catalytic activity">
    <reaction evidence="3">
        <text>a 1,2-diacyl-sn-glycero-3-phospho-(1D-myo-inositol-4,5-bisphosphate) + H2O = 1D-myo-inositol 1,4,5-trisphosphate + a 1,2-diacyl-sn-glycerol + H(+)</text>
        <dbReference type="Rhea" id="RHEA:33179"/>
        <dbReference type="ChEBI" id="CHEBI:15377"/>
        <dbReference type="ChEBI" id="CHEBI:15378"/>
        <dbReference type="ChEBI" id="CHEBI:17815"/>
        <dbReference type="ChEBI" id="CHEBI:58456"/>
        <dbReference type="ChEBI" id="CHEBI:203600"/>
        <dbReference type="EC" id="3.1.4.11"/>
    </reaction>
</comment>
<feature type="compositionally biased region" description="Basic and acidic residues" evidence="4">
    <location>
        <begin position="1519"/>
        <end position="1555"/>
    </location>
</feature>
<dbReference type="InterPro" id="IPR001895">
    <property type="entry name" value="RASGEF_cat_dom"/>
</dbReference>
<evidence type="ECO:0000313" key="9">
    <source>
        <dbReference type="Proteomes" id="UP000838412"/>
    </source>
</evidence>
<dbReference type="Gene3D" id="3.10.20.90">
    <property type="entry name" value="Phosphatidylinositol 3-kinase Catalytic Subunit, Chain A, domain 1"/>
    <property type="match status" value="1"/>
</dbReference>
<dbReference type="GO" id="GO:0005085">
    <property type="term" value="F:guanyl-nucleotide exchange factor activity"/>
    <property type="evidence" value="ECO:0007669"/>
    <property type="project" value="UniProtKB-KW"/>
</dbReference>
<dbReference type="InterPro" id="IPR015359">
    <property type="entry name" value="PLC_EF-hand-like"/>
</dbReference>
<dbReference type="InterPro" id="IPR023578">
    <property type="entry name" value="Ras_GEF_dom_sf"/>
</dbReference>
<dbReference type="InterPro" id="IPR029071">
    <property type="entry name" value="Ubiquitin-like_domsf"/>
</dbReference>
<dbReference type="Gene3D" id="1.10.238.10">
    <property type="entry name" value="EF-hand"/>
    <property type="match status" value="1"/>
</dbReference>
<dbReference type="SMART" id="SM00148">
    <property type="entry name" value="PLCXc"/>
    <property type="match status" value="1"/>
</dbReference>
<keyword evidence="2" id="KW-0344">Guanine-nucleotide releasing factor</keyword>
<dbReference type="InterPro" id="IPR000008">
    <property type="entry name" value="C2_dom"/>
</dbReference>
<dbReference type="SUPFAM" id="SSF49562">
    <property type="entry name" value="C2 domain (Calcium/lipid-binding domain, CaLB)"/>
    <property type="match status" value="1"/>
</dbReference>
<dbReference type="GO" id="GO:0051209">
    <property type="term" value="P:release of sequestered calcium ion into cytosol"/>
    <property type="evidence" value="ECO:0007669"/>
    <property type="project" value="TreeGrafter"/>
</dbReference>
<dbReference type="Pfam" id="PF00617">
    <property type="entry name" value="RasGEF"/>
    <property type="match status" value="1"/>
</dbReference>
<dbReference type="GO" id="GO:0048015">
    <property type="term" value="P:phosphatidylinositol-mediated signaling"/>
    <property type="evidence" value="ECO:0007669"/>
    <property type="project" value="TreeGrafter"/>
</dbReference>
<feature type="region of interest" description="Disordered" evidence="4">
    <location>
        <begin position="1343"/>
        <end position="1384"/>
    </location>
</feature>
<dbReference type="SUPFAM" id="SSF47473">
    <property type="entry name" value="EF-hand"/>
    <property type="match status" value="1"/>
</dbReference>
<feature type="region of interest" description="Disordered" evidence="4">
    <location>
        <begin position="1949"/>
        <end position="2023"/>
    </location>
</feature>
<evidence type="ECO:0000259" key="5">
    <source>
        <dbReference type="PROSITE" id="PS50004"/>
    </source>
</evidence>
<evidence type="ECO:0000259" key="7">
    <source>
        <dbReference type="PROSITE" id="PS50009"/>
    </source>
</evidence>
<dbReference type="Pfam" id="PF09279">
    <property type="entry name" value="EF-hand_like"/>
    <property type="match status" value="1"/>
</dbReference>
<dbReference type="SMART" id="SM00147">
    <property type="entry name" value="RasGEF"/>
    <property type="match status" value="1"/>
</dbReference>
<evidence type="ECO:0000256" key="2">
    <source>
        <dbReference type="PROSITE-ProRule" id="PRU00168"/>
    </source>
</evidence>
<dbReference type="PROSITE" id="PS50009">
    <property type="entry name" value="RASGEF_CAT"/>
    <property type="match status" value="1"/>
</dbReference>
<dbReference type="GO" id="GO:0007265">
    <property type="term" value="P:Ras protein signal transduction"/>
    <property type="evidence" value="ECO:0007669"/>
    <property type="project" value="TreeGrafter"/>
</dbReference>
<feature type="domain" description="Ras-GEF" evidence="7">
    <location>
        <begin position="397"/>
        <end position="650"/>
    </location>
</feature>
<sequence>MHSLHDSDATGAGNGENGTSGLQGNQQVSCKNEQLPLKCCYLCKASNIEGKVWGDTVKVGVGAMGEGSGQYASALEKDVTFTIYLSTKIRLGSFSRSVAENLAWEGQGRQGCTLGSMARCLERRPHFRVVEERQVSPRTTIRVRTSCINNHIDRSSSDSEEHHSDCGDNLNGDVTLQTRRHSDTSGVRIISSDKRMRRLVRRFRKSGQDIKKPVYTKLRTFETYSDGHFGENVAEDMCDGCRRERRSYLNVSHQETWRQWNDGKQFVLRKSCRGRKVSAGFAELSRLFPTLKGVHLPSPDSPPSPAICLRLLPWQRQTHPARCCCYGCVSLSRVERGCRFLGALSCPQFEEKYPTLWEAMYNLGWKATLPHYNMPEGLQEDEHLSSRLEQFQNVLHFPEEAALILTQAELRLFASVPPGEYLQHLCTNLNRGEAPGETDGASVQDLIAHFYQVSGWVSSLLLSGKSQEEQRAALSYLVCVAVTCWNIGNYNAVVEILTGIRCEQLKPLLDSIPKSDLLPLRMLEVARCSITVHKRLAAQPDCRIVPFFAAFLQDLQAELMEGCSMVILQQDCSIDNLVICDYLGQNHFLRRVGANGLMDFSKTLAVQNILENIDRCQDRNHPLTDLPTLARQDIRLRLGAGEEFVLREEDGSSKGTPGVVLLSPTQGRLDFPTLQFMHNGATIVTFTDDPSKSHVSFLSLLRCNSKIVWTKRGNSEGPNLHSIYVFAAHSYDSADEGFLDLFCIKDVVMGRKFADLGSIMKRHSLSNVTHEQNCISVMYGTSLAENRWKHFIAPTSVAGIWFSGLKKLLQIAGQQRRQVDQRLHWLQRQYLSVYYEDEKCKGPTPADAIALFGGRQWNIGTPGIPVVKSREKSPYNTTREGSPFRRTSSLNLSRHRARSPKRKVHLTTIKDHSEQSPVRTEVYNGNATPVGSGSTLDPGKSPSPSHSPRQLSKSWYGREKLKKKDSSSSDSLKYLHATHLSYVEFVELFKSFSIRLRKDLKEVFDKYAVPCKGRELRRLAYHMGCVTAGRETADRGPCSITRNTSQSKSDSRMKPIVDAIAVGSVIANSASVESSLDMAIGVGELNDFLVNEQGQYLSYQEVERIIERHEPSAPLRKEGFLSFEGFARFLMDEANNAFIKSTIREEDMDQTLSHYYIASSHNSYLTAHQLRGESSVELYREVLLTGCRCVELDCWDGEDGNPIIYHGHTLTTKIPFRDVVEAINDSAFLASDYPVILSIENHCCLQQQVKMAHCFTSILGEKLVTRFLFESDAVDDPSLPSPNQLKGRILLKNKTLHPYRIPVDLLRQKAHLLASQQQTINISTEQVAMDTGCLSEDELDDDYLEEEEDSDMPSSPLTPRDIPTSPTGVGNWTLHKGSPSSSPVVTAWTFPRGVPSSFSLGNPFPPHKGSSSTPTKGSPSTTRKGSPKTLPRGWGRPLSFPESITSFFSHDAEEVTQLRTKSDPSSRDSARRHTFLVDNQPIVVPKEEKETSQVAPELSDLVPYLQAVKFRGFPSEQSSLKRERASTRKSSVPHDTRKSSLPRDLDRRPSGDRDSAQLNISSIMRTPKCYHISSINENTGKAQVRKHPGKLLTHTEKQLLRTYPAGTRFDSSNPNPMPFWLHGVQLVALNYQTDDVPMHLNSAMFHQNGGCGFVLKPRVMWDPAHPSYRRFCPMDKDRCGMQPRSMDITVLSGQYVCPSSLQGSPMVEVEVIGVPADCVKHRTKTVHRNAVNPIWAETLKFQVTFPELTFVRFTVTDVMSSSSSPGAQRIIPFMSLARGYRHVWLYSPQDHPMELSTLFIKTDVSSPDGSEDQQGGQVCVYGAVPSEPFSVFPVDRESTAYDIVKQALQRASRPPADIQNVVIEETVIKTRGETNTKQEMAGQQSKGNGATQQVQRVLHMEERLLACQDKWAGVGRFSMIQRKQDTKPQLLSPAMTSILKVKWSPRTPHRFFTASQEEPKSKGKGLKIGHNKDGKGSKNKALGSRDSTPDKSTKQNDSTSDGKIKSKKTSPLSLQKLSNMWKQ</sequence>
<dbReference type="SMART" id="SM00149">
    <property type="entry name" value="PLCYc"/>
    <property type="match status" value="1"/>
</dbReference>
<feature type="compositionally biased region" description="Basic and acidic residues" evidence="4">
    <location>
        <begin position="152"/>
        <end position="166"/>
    </location>
</feature>
<dbReference type="InterPro" id="IPR036964">
    <property type="entry name" value="RASGEF_cat_dom_sf"/>
</dbReference>
<keyword evidence="9" id="KW-1185">Reference proteome</keyword>
<evidence type="ECO:0000256" key="4">
    <source>
        <dbReference type="SAM" id="MobiDB-lite"/>
    </source>
</evidence>
<dbReference type="InterPro" id="IPR000909">
    <property type="entry name" value="PLipase_C_PInositol-sp_X_dom"/>
</dbReference>
<dbReference type="EC" id="3.1.4.11" evidence="3"/>
<dbReference type="PROSITE" id="PS50008">
    <property type="entry name" value="PIPLC_Y_DOMAIN"/>
    <property type="match status" value="1"/>
</dbReference>
<dbReference type="Pfam" id="PF00168">
    <property type="entry name" value="C2"/>
    <property type="match status" value="1"/>
</dbReference>
<feature type="region of interest" description="Disordered" evidence="4">
    <location>
        <begin position="1455"/>
        <end position="1476"/>
    </location>
</feature>
<dbReference type="EMBL" id="OV696688">
    <property type="protein sequence ID" value="CAH1258170.1"/>
    <property type="molecule type" value="Genomic_DNA"/>
</dbReference>
<dbReference type="GO" id="GO:0046488">
    <property type="term" value="P:phosphatidylinositol metabolic process"/>
    <property type="evidence" value="ECO:0007669"/>
    <property type="project" value="TreeGrafter"/>
</dbReference>
<dbReference type="InterPro" id="IPR017946">
    <property type="entry name" value="PLC-like_Pdiesterase_TIM-brl"/>
</dbReference>
<dbReference type="InterPro" id="IPR046973">
    <property type="entry name" value="PLC-epsilon1_cat"/>
</dbReference>
<organism evidence="8 9">
    <name type="scientific">Branchiostoma lanceolatum</name>
    <name type="common">Common lancelet</name>
    <name type="synonym">Amphioxus lanceolatum</name>
    <dbReference type="NCBI Taxonomy" id="7740"/>
    <lineage>
        <taxon>Eukaryota</taxon>
        <taxon>Metazoa</taxon>
        <taxon>Chordata</taxon>
        <taxon>Cephalochordata</taxon>
        <taxon>Leptocardii</taxon>
        <taxon>Amphioxiformes</taxon>
        <taxon>Branchiostomatidae</taxon>
        <taxon>Branchiostoma</taxon>
    </lineage>
</organism>
<dbReference type="FunFam" id="3.20.20.190:FF:000090">
    <property type="entry name" value="Phosphoinositide phospholipase C"/>
    <property type="match status" value="1"/>
</dbReference>
<feature type="compositionally biased region" description="Basic and acidic residues" evidence="4">
    <location>
        <begin position="1460"/>
        <end position="1471"/>
    </location>
</feature>
<dbReference type="PROSITE" id="PS50007">
    <property type="entry name" value="PIPLC_X_DOMAIN"/>
    <property type="match status" value="1"/>
</dbReference>
<dbReference type="SUPFAM" id="SSF48366">
    <property type="entry name" value="Ras GEF"/>
    <property type="match status" value="1"/>
</dbReference>
<evidence type="ECO:0000256" key="3">
    <source>
        <dbReference type="RuleBase" id="RU361133"/>
    </source>
</evidence>
<evidence type="ECO:0000313" key="8">
    <source>
        <dbReference type="EMBL" id="CAH1258170.1"/>
    </source>
</evidence>
<dbReference type="InterPro" id="IPR035892">
    <property type="entry name" value="C2_domain_sf"/>
</dbReference>
<feature type="compositionally biased region" description="Polar residues" evidence="4">
    <location>
        <begin position="2009"/>
        <end position="2023"/>
    </location>
</feature>
<gene>
    <name evidence="8" type="primary">PLCE1</name>
    <name evidence="8" type="ORF">BLAG_LOCUS15830</name>
</gene>
<dbReference type="Gene3D" id="2.60.40.150">
    <property type="entry name" value="C2 domain"/>
    <property type="match status" value="1"/>
</dbReference>
<keyword evidence="3" id="KW-0442">Lipid degradation</keyword>
<name>A0A8K0EL41_BRALA</name>
<evidence type="ECO:0000259" key="6">
    <source>
        <dbReference type="PROSITE" id="PS50008"/>
    </source>
</evidence>
<keyword evidence="3" id="KW-0378">Hydrolase</keyword>
<feature type="compositionally biased region" description="Polar residues" evidence="4">
    <location>
        <begin position="915"/>
        <end position="935"/>
    </location>
</feature>
<dbReference type="GO" id="GO:0016042">
    <property type="term" value="P:lipid catabolic process"/>
    <property type="evidence" value="ECO:0007669"/>
    <property type="project" value="UniProtKB-KW"/>
</dbReference>
<evidence type="ECO:0000256" key="1">
    <source>
        <dbReference type="ARBA" id="ARBA00023224"/>
    </source>
</evidence>
<dbReference type="Gene3D" id="1.10.840.10">
    <property type="entry name" value="Ras guanine-nucleotide exchange factors catalytic domain"/>
    <property type="match status" value="1"/>
</dbReference>
<dbReference type="CDD" id="cd08596">
    <property type="entry name" value="PI-PLCc_epsilon"/>
    <property type="match status" value="1"/>
</dbReference>
<proteinExistence type="predicted"/>
<accession>A0A8K0EL41</accession>
<feature type="region of interest" description="Disordered" evidence="4">
    <location>
        <begin position="1"/>
        <end position="25"/>
    </location>
</feature>
<dbReference type="PANTHER" id="PTHR10336">
    <property type="entry name" value="PHOSPHOINOSITIDE-SPECIFIC PHOSPHOLIPASE C FAMILY PROTEIN"/>
    <property type="match status" value="1"/>
</dbReference>
<dbReference type="PANTHER" id="PTHR10336:SF6">
    <property type="entry name" value="1-PHOSPHATIDYLINOSITOL 4,5-BISPHOSPHATE PHOSPHODIESTERASE EPSILON-1"/>
    <property type="match status" value="1"/>
</dbReference>
<feature type="compositionally biased region" description="Basic and acidic residues" evidence="4">
    <location>
        <begin position="1987"/>
        <end position="2004"/>
    </location>
</feature>
<keyword evidence="1" id="KW-0807">Transducer</keyword>
<dbReference type="OrthoDB" id="10068636at2759"/>
<dbReference type="GO" id="GO:0007186">
    <property type="term" value="P:G protein-coupled receptor signaling pathway"/>
    <property type="evidence" value="ECO:0007669"/>
    <property type="project" value="TreeGrafter"/>
</dbReference>
<feature type="compositionally biased region" description="Low complexity" evidence="4">
    <location>
        <begin position="1408"/>
        <end position="1422"/>
    </location>
</feature>
<dbReference type="InterPro" id="IPR001192">
    <property type="entry name" value="PI-PLC_fam"/>
</dbReference>
<protein>
    <recommendedName>
        <fullName evidence="3">Phosphoinositide phospholipase C</fullName>
        <ecNumber evidence="3">3.1.4.11</ecNumber>
    </recommendedName>
</protein>
<dbReference type="Pfam" id="PF00387">
    <property type="entry name" value="PI-PLC-Y"/>
    <property type="match status" value="1"/>
</dbReference>
<dbReference type="SMART" id="SM00239">
    <property type="entry name" value="C2"/>
    <property type="match status" value="1"/>
</dbReference>
<dbReference type="SUPFAM" id="SSF50729">
    <property type="entry name" value="PH domain-like"/>
    <property type="match status" value="1"/>
</dbReference>
<dbReference type="SUPFAM" id="SSF54236">
    <property type="entry name" value="Ubiquitin-like"/>
    <property type="match status" value="1"/>
</dbReference>
<dbReference type="Proteomes" id="UP000838412">
    <property type="component" value="Chromosome 3"/>
</dbReference>
<dbReference type="Pfam" id="PF00388">
    <property type="entry name" value="PI-PLC-X"/>
    <property type="match status" value="1"/>
</dbReference>
<dbReference type="Gene3D" id="3.20.20.190">
    <property type="entry name" value="Phosphatidylinositol (PI) phosphodiesterase"/>
    <property type="match status" value="2"/>
</dbReference>
<dbReference type="InterPro" id="IPR001711">
    <property type="entry name" value="PLipase_C_Pinositol-sp_Y"/>
</dbReference>
<dbReference type="InterPro" id="IPR011992">
    <property type="entry name" value="EF-hand-dom_pair"/>
</dbReference>
<feature type="compositionally biased region" description="Polar residues" evidence="4">
    <location>
        <begin position="942"/>
        <end position="953"/>
    </location>
</feature>
<dbReference type="PROSITE" id="PS50004">
    <property type="entry name" value="C2"/>
    <property type="match status" value="1"/>
</dbReference>
<dbReference type="CDD" id="cd00275">
    <property type="entry name" value="C2_PLC_like"/>
    <property type="match status" value="1"/>
</dbReference>
<feature type="region of interest" description="Disordered" evidence="4">
    <location>
        <begin position="1399"/>
        <end position="1437"/>
    </location>
</feature>
<feature type="region of interest" description="Disordered" evidence="4">
    <location>
        <begin position="152"/>
        <end position="174"/>
    </location>
</feature>
<feature type="region of interest" description="Disordered" evidence="4">
    <location>
        <begin position="863"/>
        <end position="962"/>
    </location>
</feature>
<keyword evidence="3" id="KW-0443">Lipid metabolism</keyword>
<feature type="compositionally biased region" description="Polar residues" evidence="4">
    <location>
        <begin position="874"/>
        <end position="892"/>
    </location>
</feature>
<feature type="domain" description="PI-PLC Y-box" evidence="6">
    <location>
        <begin position="1498"/>
        <end position="1660"/>
    </location>
</feature>
<dbReference type="PRINTS" id="PR00390">
    <property type="entry name" value="PHPHLIPASEC"/>
</dbReference>
<feature type="domain" description="C2" evidence="5">
    <location>
        <begin position="1665"/>
        <end position="1793"/>
    </location>
</feature>